<evidence type="ECO:0000313" key="2">
    <source>
        <dbReference type="EMBL" id="MFM0638073.1"/>
    </source>
</evidence>
<sequence>MDTQETTGNTAELEQQQGVMQQPELNGENQGDSQTAEELEAQEAAAREAAKPKVDNVQRRIDEITRKRHDEVNRERARADALERELAALRTPAQKTDDTQQAQPLTQAEIDRRIDERAVQVVTRREFDAKCGALVDNGEKEFGADFDKAIKTLGSLQAIVDEKGEFTDFARAIVDTEVPHKLMKHLGDNPDEAARILLLPPLQQAREIGRLEVRLSTQPAAEPNVSKAPPPPSHVGSRNTANSSTPSAKDDTATWMRKRNAQVNGS</sequence>
<evidence type="ECO:0000256" key="1">
    <source>
        <dbReference type="SAM" id="MobiDB-lite"/>
    </source>
</evidence>
<feature type="compositionally biased region" description="Polar residues" evidence="1">
    <location>
        <begin position="1"/>
        <end position="34"/>
    </location>
</feature>
<organism evidence="2 3">
    <name type="scientific">Paraburkholderia metrosideri</name>
    <dbReference type="NCBI Taxonomy" id="580937"/>
    <lineage>
        <taxon>Bacteria</taxon>
        <taxon>Pseudomonadati</taxon>
        <taxon>Pseudomonadota</taxon>
        <taxon>Betaproteobacteria</taxon>
        <taxon>Burkholderiales</taxon>
        <taxon>Burkholderiaceae</taxon>
        <taxon>Paraburkholderia</taxon>
    </lineage>
</organism>
<feature type="region of interest" description="Disordered" evidence="1">
    <location>
        <begin position="1"/>
        <end position="62"/>
    </location>
</feature>
<dbReference type="EMBL" id="JAQQCF010000012">
    <property type="protein sequence ID" value="MFM0638073.1"/>
    <property type="molecule type" value="Genomic_DNA"/>
</dbReference>
<gene>
    <name evidence="2" type="ORF">PQQ63_15330</name>
</gene>
<comment type="caution">
    <text evidence="2">The sequence shown here is derived from an EMBL/GenBank/DDBJ whole genome shotgun (WGS) entry which is preliminary data.</text>
</comment>
<dbReference type="Proteomes" id="UP001629432">
    <property type="component" value="Unassembled WGS sequence"/>
</dbReference>
<dbReference type="RefSeq" id="WP_408336993.1">
    <property type="nucleotide sequence ID" value="NZ_JAQQCF010000012.1"/>
</dbReference>
<reference evidence="2 3" key="1">
    <citation type="journal article" date="2024" name="Chem. Sci.">
        <title>Discovery of megapolipeptins by genome mining of a Burkholderiales bacteria collection.</title>
        <authorList>
            <person name="Paulo B.S."/>
            <person name="Recchia M.J.J."/>
            <person name="Lee S."/>
            <person name="Fergusson C.H."/>
            <person name="Romanowski S.B."/>
            <person name="Hernandez A."/>
            <person name="Krull N."/>
            <person name="Liu D.Y."/>
            <person name="Cavanagh H."/>
            <person name="Bos A."/>
            <person name="Gray C.A."/>
            <person name="Murphy B.T."/>
            <person name="Linington R.G."/>
            <person name="Eustaquio A.S."/>
        </authorList>
    </citation>
    <scope>NUCLEOTIDE SEQUENCE [LARGE SCALE GENOMIC DNA]</scope>
    <source>
        <strain evidence="2 3">RL17-338-BIC-A</strain>
    </source>
</reference>
<feature type="region of interest" description="Disordered" evidence="1">
    <location>
        <begin position="214"/>
        <end position="266"/>
    </location>
</feature>
<protein>
    <recommendedName>
        <fullName evidence="4">Scaffolding protein</fullName>
    </recommendedName>
</protein>
<evidence type="ECO:0000313" key="3">
    <source>
        <dbReference type="Proteomes" id="UP001629432"/>
    </source>
</evidence>
<feature type="compositionally biased region" description="Polar residues" evidence="1">
    <location>
        <begin position="236"/>
        <end position="247"/>
    </location>
</feature>
<proteinExistence type="predicted"/>
<name>A0ABW9DU49_9BURK</name>
<keyword evidence="3" id="KW-1185">Reference proteome</keyword>
<accession>A0ABW9DU49</accession>
<feature type="compositionally biased region" description="Basic and acidic residues" evidence="1">
    <location>
        <begin position="45"/>
        <end position="62"/>
    </location>
</feature>
<evidence type="ECO:0008006" key="4">
    <source>
        <dbReference type="Google" id="ProtNLM"/>
    </source>
</evidence>